<dbReference type="KEGG" id="egl:EGR_05407"/>
<dbReference type="AlphaFoldDB" id="W6UNF5"/>
<gene>
    <name evidence="1" type="ORF">EGR_05407</name>
</gene>
<evidence type="ECO:0000313" key="1">
    <source>
        <dbReference type="EMBL" id="EUB59787.1"/>
    </source>
</evidence>
<dbReference type="EMBL" id="APAU02000039">
    <property type="protein sequence ID" value="EUB59787.1"/>
    <property type="molecule type" value="Genomic_DNA"/>
</dbReference>
<comment type="caution">
    <text evidence="1">The sequence shown here is derived from an EMBL/GenBank/DDBJ whole genome shotgun (WGS) entry which is preliminary data.</text>
</comment>
<dbReference type="GeneID" id="36341122"/>
<sequence length="113" mass="12662">MSYNYNEFKSAKMCGRLVKINDKQLKTLTDSFFHFSIYLTSLTQLPYAVLPSLPHPLFLSHLSTNPRIHIHLLPLLPLLPPHTSPLPILLPHSFSLVTPVSPKLLPLSSSPPS</sequence>
<dbReference type="CTD" id="36341122"/>
<dbReference type="Proteomes" id="UP000019149">
    <property type="component" value="Unassembled WGS sequence"/>
</dbReference>
<dbReference type="RefSeq" id="XP_024350983.1">
    <property type="nucleotide sequence ID" value="XM_024494656.1"/>
</dbReference>
<reference evidence="1 2" key="1">
    <citation type="journal article" date="2013" name="Nat. Genet.">
        <title>The genome of the hydatid tapeworm Echinococcus granulosus.</title>
        <authorList>
            <person name="Zheng H."/>
            <person name="Zhang W."/>
            <person name="Zhang L."/>
            <person name="Zhang Z."/>
            <person name="Li J."/>
            <person name="Lu G."/>
            <person name="Zhu Y."/>
            <person name="Wang Y."/>
            <person name="Huang Y."/>
            <person name="Liu J."/>
            <person name="Kang H."/>
            <person name="Chen J."/>
            <person name="Wang L."/>
            <person name="Chen A."/>
            <person name="Yu S."/>
            <person name="Gao Z."/>
            <person name="Jin L."/>
            <person name="Gu W."/>
            <person name="Wang Z."/>
            <person name="Zhao L."/>
            <person name="Shi B."/>
            <person name="Wen H."/>
            <person name="Lin R."/>
            <person name="Jones M.K."/>
            <person name="Brejova B."/>
            <person name="Vinar T."/>
            <person name="Zhao G."/>
            <person name="McManus D.P."/>
            <person name="Chen Z."/>
            <person name="Zhou Y."/>
            <person name="Wang S."/>
        </authorList>
    </citation>
    <scope>NUCLEOTIDE SEQUENCE [LARGE SCALE GENOMIC DNA]</scope>
</reference>
<organism evidence="1 2">
    <name type="scientific">Echinococcus granulosus</name>
    <name type="common">Hydatid tapeworm</name>
    <dbReference type="NCBI Taxonomy" id="6210"/>
    <lineage>
        <taxon>Eukaryota</taxon>
        <taxon>Metazoa</taxon>
        <taxon>Spiralia</taxon>
        <taxon>Lophotrochozoa</taxon>
        <taxon>Platyhelminthes</taxon>
        <taxon>Cestoda</taxon>
        <taxon>Eucestoda</taxon>
        <taxon>Cyclophyllidea</taxon>
        <taxon>Taeniidae</taxon>
        <taxon>Echinococcus</taxon>
        <taxon>Echinococcus granulosus group</taxon>
    </lineage>
</organism>
<proteinExistence type="predicted"/>
<accession>W6UNF5</accession>
<name>W6UNF5_ECHGR</name>
<keyword evidence="2" id="KW-1185">Reference proteome</keyword>
<evidence type="ECO:0000313" key="2">
    <source>
        <dbReference type="Proteomes" id="UP000019149"/>
    </source>
</evidence>
<protein>
    <submittedName>
        <fullName evidence="1">Uncharacterized protein</fullName>
    </submittedName>
</protein>